<sequence length="501" mass="50876">MTVILASTPGPQGEPGAGINLRGTWSSTVAYAINDCVTYNGSAYTALTASVGAQPDITPMQWNLFVAGAELSPAAQEAVAEAVSAASAATAAAATASTAASAAAAAEAVVMAPLTFAGQKVGIVGVGDSISAIAYSGLTNWLRDLCYLSGQTYRYRYGADFAVSGSTAEQALASQLPQVLAMNPLPKSCVIACGSNNYNSSAEIASGFAAVTTMIRQLIAAGIQPILWTIPPRGNVPGSQTGINAWNALVYQMQAQYGFPLVDCNAAFQDPNNPAFLKAAYTFDGTHPTVLGSGALAAYVLADPKFNAAAKKDTPPWLVTYNSDPANLLQNGLFNSGSGSTSVADGVQLASGVTGLLVNDGQCLGNWQRFTRPANAGAVGASSLAFGGVVAGSVIEVSCRLRASTPAVTWGTADAITGPFGQMLGVAWQNASWSQTISTAYLRQTNTGASESGIICERLLVPAGAANVSVLIGASSAGGNTQPISVDIAQLAFRVISPPAV</sequence>
<keyword evidence="4" id="KW-1185">Reference proteome</keyword>
<dbReference type="RefSeq" id="WP_071069772.1">
    <property type="nucleotide sequence ID" value="NZ_CP017754.1"/>
</dbReference>
<dbReference type="Pfam" id="PF13472">
    <property type="entry name" value="Lipase_GDSL_2"/>
    <property type="match status" value="1"/>
</dbReference>
<dbReference type="Proteomes" id="UP000177515">
    <property type="component" value="Chromosome 1"/>
</dbReference>
<feature type="domain" description="Chitin-binding type-3" evidence="1">
    <location>
        <begin position="24"/>
        <end position="62"/>
    </location>
</feature>
<gene>
    <name evidence="3" type="ORF">BKK80_13330</name>
</gene>
<evidence type="ECO:0000313" key="3">
    <source>
        <dbReference type="EMBL" id="AOZ06684.1"/>
    </source>
</evidence>
<reference evidence="3 4" key="1">
    <citation type="submission" date="2016-10" db="EMBL/GenBank/DDBJ databases">
        <title>Complete genome sequences of three Cupriavidus strains isolated from various Malaysian environments.</title>
        <authorList>
            <person name="Abdullah A.A.-A."/>
            <person name="Shafie N.A.H."/>
            <person name="Lau N.S."/>
        </authorList>
    </citation>
    <scope>NUCLEOTIDE SEQUENCE [LARGE SCALE GENOMIC DNA]</scope>
    <source>
        <strain evidence="3 4">USMAA1020</strain>
    </source>
</reference>
<dbReference type="Gene3D" id="3.40.50.1110">
    <property type="entry name" value="SGNH hydrolase"/>
    <property type="match status" value="1"/>
</dbReference>
<dbReference type="InterPro" id="IPR003610">
    <property type="entry name" value="CBM5/12"/>
</dbReference>
<accession>A0ABM6F5C2</accession>
<dbReference type="InterPro" id="IPR013830">
    <property type="entry name" value="SGNH_hydro"/>
</dbReference>
<organism evidence="3 4">
    <name type="scientific">Cupriavidus malaysiensis</name>
    <dbReference type="NCBI Taxonomy" id="367825"/>
    <lineage>
        <taxon>Bacteria</taxon>
        <taxon>Pseudomonadati</taxon>
        <taxon>Pseudomonadota</taxon>
        <taxon>Betaproteobacteria</taxon>
        <taxon>Burkholderiales</taxon>
        <taxon>Burkholderiaceae</taxon>
        <taxon>Cupriavidus</taxon>
    </lineage>
</organism>
<feature type="domain" description="SGNH hydrolase-type esterase" evidence="2">
    <location>
        <begin position="126"/>
        <end position="292"/>
    </location>
</feature>
<name>A0ABM6F5C2_9BURK</name>
<dbReference type="SUPFAM" id="SSF52266">
    <property type="entry name" value="SGNH hydrolase"/>
    <property type="match status" value="1"/>
</dbReference>
<dbReference type="Gene3D" id="2.10.10.20">
    <property type="entry name" value="Carbohydrate-binding module superfamily 5/12"/>
    <property type="match status" value="1"/>
</dbReference>
<dbReference type="EMBL" id="CP017754">
    <property type="protein sequence ID" value="AOZ06684.1"/>
    <property type="molecule type" value="Genomic_DNA"/>
</dbReference>
<dbReference type="InterPro" id="IPR036514">
    <property type="entry name" value="SGNH_hydro_sf"/>
</dbReference>
<evidence type="ECO:0000259" key="2">
    <source>
        <dbReference type="Pfam" id="PF13472"/>
    </source>
</evidence>
<evidence type="ECO:0008006" key="5">
    <source>
        <dbReference type="Google" id="ProtNLM"/>
    </source>
</evidence>
<proteinExistence type="predicted"/>
<evidence type="ECO:0000259" key="1">
    <source>
        <dbReference type="Pfam" id="PF02839"/>
    </source>
</evidence>
<protein>
    <recommendedName>
        <fullName evidence="5">SGNH hydrolase-type esterase domain-containing protein</fullName>
    </recommendedName>
</protein>
<evidence type="ECO:0000313" key="4">
    <source>
        <dbReference type="Proteomes" id="UP000177515"/>
    </source>
</evidence>
<dbReference type="Pfam" id="PF02839">
    <property type="entry name" value="CBM_5_12"/>
    <property type="match status" value="1"/>
</dbReference>